<accession>A0A1Y5TIQ6</accession>
<comment type="catalytic activity">
    <reaction evidence="7">
        <text>pyruvate + acetyl-CoA + H2O = (3R)-citramalate + CoA + H(+)</text>
        <dbReference type="Rhea" id="RHEA:19045"/>
        <dbReference type="ChEBI" id="CHEBI:15361"/>
        <dbReference type="ChEBI" id="CHEBI:15377"/>
        <dbReference type="ChEBI" id="CHEBI:15378"/>
        <dbReference type="ChEBI" id="CHEBI:30934"/>
        <dbReference type="ChEBI" id="CHEBI:57287"/>
        <dbReference type="ChEBI" id="CHEBI:57288"/>
        <dbReference type="EC" id="2.3.3.21"/>
    </reaction>
</comment>
<dbReference type="PANTHER" id="PTHR43538">
    <property type="entry name" value="ALPHA-IPM SYNTHASE/HOMOCITRATE SYNTHASE"/>
    <property type="match status" value="1"/>
</dbReference>
<evidence type="ECO:0000256" key="1">
    <source>
        <dbReference type="ARBA" id="ARBA00004743"/>
    </source>
</evidence>
<keyword evidence="6" id="KW-0100">Branched-chain amino acid biosynthesis</keyword>
<dbReference type="NCBIfam" id="TIGR00977">
    <property type="entry name" value="citramal_synth"/>
    <property type="match status" value="1"/>
</dbReference>
<dbReference type="Proteomes" id="UP000193870">
    <property type="component" value="Unassembled WGS sequence"/>
</dbReference>
<dbReference type="SUPFAM" id="SSF51569">
    <property type="entry name" value="Aldolase"/>
    <property type="match status" value="1"/>
</dbReference>
<comment type="similarity">
    <text evidence="2 9">Belongs to the alpha-IPM synthase/homocitrate synthase family.</text>
</comment>
<dbReference type="PROSITE" id="PS00816">
    <property type="entry name" value="AIPM_HOMOCIT_SYNTH_2"/>
    <property type="match status" value="1"/>
</dbReference>
<evidence type="ECO:0000256" key="8">
    <source>
        <dbReference type="NCBIfam" id="TIGR00977"/>
    </source>
</evidence>
<name>A0A1Y5TIQ6_9RHOB</name>
<dbReference type="InterPro" id="IPR005675">
    <property type="entry name" value="Citramal_synthase"/>
</dbReference>
<dbReference type="EMBL" id="FWFV01000010">
    <property type="protein sequence ID" value="SLN62923.1"/>
    <property type="molecule type" value="Genomic_DNA"/>
</dbReference>
<keyword evidence="5 9" id="KW-0808">Transferase</keyword>
<keyword evidence="4" id="KW-0412">Isoleucine biosynthesis</keyword>
<dbReference type="OrthoDB" id="9803573at2"/>
<gene>
    <name evidence="11" type="primary">leuA_2</name>
    <name evidence="11" type="ORF">PAM7066_03147</name>
</gene>
<evidence type="ECO:0000256" key="3">
    <source>
        <dbReference type="ARBA" id="ARBA00022605"/>
    </source>
</evidence>
<dbReference type="CDD" id="cd07941">
    <property type="entry name" value="DRE_TIM_LeuA3"/>
    <property type="match status" value="1"/>
</dbReference>
<evidence type="ECO:0000256" key="6">
    <source>
        <dbReference type="ARBA" id="ARBA00023304"/>
    </source>
</evidence>
<dbReference type="SMART" id="SM00917">
    <property type="entry name" value="LeuA_dimer"/>
    <property type="match status" value="1"/>
</dbReference>
<dbReference type="InterPro" id="IPR013709">
    <property type="entry name" value="2-isopropylmalate_synth_dimer"/>
</dbReference>
<dbReference type="GO" id="GO:0009098">
    <property type="term" value="P:L-leucine biosynthetic process"/>
    <property type="evidence" value="ECO:0007669"/>
    <property type="project" value="InterPro"/>
</dbReference>
<evidence type="ECO:0000259" key="10">
    <source>
        <dbReference type="PROSITE" id="PS50991"/>
    </source>
</evidence>
<dbReference type="InterPro" id="IPR054691">
    <property type="entry name" value="LeuA/HCS_post-cat"/>
</dbReference>
<reference evidence="11 12" key="1">
    <citation type="submission" date="2017-03" db="EMBL/GenBank/DDBJ databases">
        <authorList>
            <person name="Afonso C.L."/>
            <person name="Miller P.J."/>
            <person name="Scott M.A."/>
            <person name="Spackman E."/>
            <person name="Goraichik I."/>
            <person name="Dimitrov K.M."/>
            <person name="Suarez D.L."/>
            <person name="Swayne D.E."/>
        </authorList>
    </citation>
    <scope>NUCLEOTIDE SEQUENCE [LARGE SCALE GENOMIC DNA]</scope>
    <source>
        <strain evidence="11 12">CECT 7066</strain>
    </source>
</reference>
<dbReference type="Pfam" id="PF22617">
    <property type="entry name" value="HCS_D2"/>
    <property type="match status" value="1"/>
</dbReference>
<dbReference type="Gene3D" id="1.10.238.260">
    <property type="match status" value="1"/>
</dbReference>
<dbReference type="Pfam" id="PF08502">
    <property type="entry name" value="LeuA_dimer"/>
    <property type="match status" value="1"/>
</dbReference>
<dbReference type="STRING" id="315423.SAMN04488020_11172"/>
<sequence length="538" mass="57983">MTERLYLYDTTLRDGQQTQGVQFSVDEKLAIAKMLDTLGVDYIEGGWPGANPTDSAFFEAVGPTRATLAAFGMTKRAGRSAGNDDVLAAVLNAGTPSVCLVGKTHDYHVDTALGIGRDENVENIRASVAHCVAQGREAIFDAEHFFDGYNANPAYALECLHAAHEAGARWIVLCDTNGGTLPGRIGKVVSEVIAAGIPGDRLGIHCHDDTGMAVAGSLAAVEAGARQIQGTLNGLGERCGNANLISLIPTLALKEPYASRFEIGVSAEGLHSLTRISRRLDEILNRVPRNNAPYVGASAFAHKAGLHASAIAKDPATYEHVDPATVGNERIIPMSNQAGQSNLRARLQDMGIEVEKGDPRLLEILREVKEKEDIGYAYDTAQASFELVARRHLGRLPAFFEVKRYRVSVERRKNKYNRMVSLSEAVVVVKIGDQKHMSVSESMDETGSDRGPVNALSKALAKDLGPYQAAIDDMHLVDFKVRITQGGTEAVTRVIIDSMDSAGRRWSTVGVSPNIVDASFEALLDAVNWKLVRDAEAP</sequence>
<keyword evidence="11" id="KW-0012">Acyltransferase</keyword>
<dbReference type="Pfam" id="PF00682">
    <property type="entry name" value="HMGL-like"/>
    <property type="match status" value="1"/>
</dbReference>
<dbReference type="Gene3D" id="3.30.160.270">
    <property type="match status" value="1"/>
</dbReference>
<comment type="pathway">
    <text evidence="1">Amino-acid biosynthesis; L-isoleucine biosynthesis; 2-oxobutanoate from pyruvate: step 1/3.</text>
</comment>
<dbReference type="InterPro" id="IPR002034">
    <property type="entry name" value="AIPM/Hcit_synth_CS"/>
</dbReference>
<dbReference type="GO" id="GO:0009097">
    <property type="term" value="P:isoleucine biosynthetic process"/>
    <property type="evidence" value="ECO:0007669"/>
    <property type="project" value="UniProtKB-UniRule"/>
</dbReference>
<dbReference type="InterPro" id="IPR000891">
    <property type="entry name" value="PYR_CT"/>
</dbReference>
<dbReference type="PROSITE" id="PS50991">
    <property type="entry name" value="PYR_CT"/>
    <property type="match status" value="1"/>
</dbReference>
<dbReference type="SUPFAM" id="SSF110921">
    <property type="entry name" value="2-isopropylmalate synthase LeuA, allosteric (dimerisation) domain"/>
    <property type="match status" value="1"/>
</dbReference>
<dbReference type="GO" id="GO:0003852">
    <property type="term" value="F:2-isopropylmalate synthase activity"/>
    <property type="evidence" value="ECO:0007669"/>
    <property type="project" value="InterPro"/>
</dbReference>
<dbReference type="EC" id="2.3.3.21" evidence="8"/>
<evidence type="ECO:0000256" key="5">
    <source>
        <dbReference type="ARBA" id="ARBA00022679"/>
    </source>
</evidence>
<evidence type="ECO:0000256" key="9">
    <source>
        <dbReference type="RuleBase" id="RU003523"/>
    </source>
</evidence>
<evidence type="ECO:0000313" key="11">
    <source>
        <dbReference type="EMBL" id="SLN62923.1"/>
    </source>
</evidence>
<evidence type="ECO:0000256" key="4">
    <source>
        <dbReference type="ARBA" id="ARBA00022624"/>
    </source>
</evidence>
<dbReference type="InterPro" id="IPR036230">
    <property type="entry name" value="LeuA_allosteric_dom_sf"/>
</dbReference>
<dbReference type="AlphaFoldDB" id="A0A1Y5TIQ6"/>
<dbReference type="UniPathway" id="UPA00047">
    <property type="reaction ID" value="UER00066"/>
</dbReference>
<dbReference type="Gene3D" id="3.20.20.70">
    <property type="entry name" value="Aldolase class I"/>
    <property type="match status" value="1"/>
</dbReference>
<dbReference type="PANTHER" id="PTHR43538:SF1">
    <property type="entry name" value="(R)-CITRAMALATE SYNTHASE"/>
    <property type="match status" value="1"/>
</dbReference>
<dbReference type="InterPro" id="IPR013785">
    <property type="entry name" value="Aldolase_TIM"/>
</dbReference>
<protein>
    <recommendedName>
        <fullName evidence="8">Citramalate synthase</fullName>
        <ecNumber evidence="8">2.3.3.21</ecNumber>
    </recommendedName>
</protein>
<feature type="domain" description="Pyruvate carboxyltransferase" evidence="10">
    <location>
        <begin position="5"/>
        <end position="271"/>
    </location>
</feature>
<dbReference type="PROSITE" id="PS00815">
    <property type="entry name" value="AIPM_HOMOCIT_SYNTH_1"/>
    <property type="match status" value="1"/>
</dbReference>
<organism evidence="11 12">
    <name type="scientific">Palleronia marisminoris</name>
    <dbReference type="NCBI Taxonomy" id="315423"/>
    <lineage>
        <taxon>Bacteria</taxon>
        <taxon>Pseudomonadati</taxon>
        <taxon>Pseudomonadota</taxon>
        <taxon>Alphaproteobacteria</taxon>
        <taxon>Rhodobacterales</taxon>
        <taxon>Roseobacteraceae</taxon>
        <taxon>Palleronia</taxon>
    </lineage>
</organism>
<keyword evidence="12" id="KW-1185">Reference proteome</keyword>
<keyword evidence="3" id="KW-0028">Amino-acid biosynthesis</keyword>
<evidence type="ECO:0000313" key="12">
    <source>
        <dbReference type="Proteomes" id="UP000193870"/>
    </source>
</evidence>
<dbReference type="RefSeq" id="WP_085855126.1">
    <property type="nucleotide sequence ID" value="NZ_FOPF01000011.1"/>
</dbReference>
<dbReference type="GO" id="GO:0043714">
    <property type="term" value="F:(R)-citramalate synthase activity"/>
    <property type="evidence" value="ECO:0007669"/>
    <property type="project" value="UniProtKB-UniRule"/>
</dbReference>
<proteinExistence type="inferred from homology"/>
<evidence type="ECO:0000256" key="2">
    <source>
        <dbReference type="ARBA" id="ARBA00006154"/>
    </source>
</evidence>
<evidence type="ECO:0000256" key="7">
    <source>
        <dbReference type="ARBA" id="ARBA00048263"/>
    </source>
</evidence>